<protein>
    <submittedName>
        <fullName evidence="1">Uncharacterized protein</fullName>
    </submittedName>
</protein>
<dbReference type="AlphaFoldDB" id="A0A9Q3H8M6"/>
<proteinExistence type="predicted"/>
<name>A0A9Q3H8M6_9BASI</name>
<evidence type="ECO:0000313" key="1">
    <source>
        <dbReference type="EMBL" id="MBW0493150.1"/>
    </source>
</evidence>
<keyword evidence="2" id="KW-1185">Reference proteome</keyword>
<dbReference type="EMBL" id="AVOT02011934">
    <property type="protein sequence ID" value="MBW0493150.1"/>
    <property type="molecule type" value="Genomic_DNA"/>
</dbReference>
<gene>
    <name evidence="1" type="ORF">O181_032865</name>
</gene>
<organism evidence="1 2">
    <name type="scientific">Austropuccinia psidii MF-1</name>
    <dbReference type="NCBI Taxonomy" id="1389203"/>
    <lineage>
        <taxon>Eukaryota</taxon>
        <taxon>Fungi</taxon>
        <taxon>Dikarya</taxon>
        <taxon>Basidiomycota</taxon>
        <taxon>Pucciniomycotina</taxon>
        <taxon>Pucciniomycetes</taxon>
        <taxon>Pucciniales</taxon>
        <taxon>Sphaerophragmiaceae</taxon>
        <taxon>Austropuccinia</taxon>
    </lineage>
</organism>
<accession>A0A9Q3H8M6</accession>
<evidence type="ECO:0000313" key="2">
    <source>
        <dbReference type="Proteomes" id="UP000765509"/>
    </source>
</evidence>
<reference evidence="1" key="1">
    <citation type="submission" date="2021-03" db="EMBL/GenBank/DDBJ databases">
        <title>Draft genome sequence of rust myrtle Austropuccinia psidii MF-1, a brazilian biotype.</title>
        <authorList>
            <person name="Quecine M.C."/>
            <person name="Pachon D.M.R."/>
            <person name="Bonatelli M.L."/>
            <person name="Correr F.H."/>
            <person name="Franceschini L.M."/>
            <person name="Leite T.F."/>
            <person name="Margarido G.R.A."/>
            <person name="Almeida C.A."/>
            <person name="Ferrarezi J.A."/>
            <person name="Labate C.A."/>
        </authorList>
    </citation>
    <scope>NUCLEOTIDE SEQUENCE</scope>
    <source>
        <strain evidence="1">MF-1</strain>
    </source>
</reference>
<dbReference type="Proteomes" id="UP000765509">
    <property type="component" value="Unassembled WGS sequence"/>
</dbReference>
<sequence>MFEQVESKIKLLLKLHHKNSTNQLEEELQSISTDNDVDGENGFLTINHENYLTPGRMLPQLLAIEFTSPHLGHVTSASRQRQLSHVSHEYVTQSQNPYQHHWQGLGNYTSWCKAAVWNEMTSTLPPGHLTPSPFLLLRMNWLLHPCLILSNP</sequence>
<comment type="caution">
    <text evidence="1">The sequence shown here is derived from an EMBL/GenBank/DDBJ whole genome shotgun (WGS) entry which is preliminary data.</text>
</comment>